<accession>A0A1G6WDQ0</accession>
<name>A0A1G6WDQ0_9PROT</name>
<proteinExistence type="predicted"/>
<sequence>MDKRRTGPVASGGMMNGLWGAFGIGVLSGLRSMSGVAALSWAASLGRIRTGWLPLGPEARGLATMAALAEMAGDKMWFAPDRRIAPSFLVRLVLGAAGGAALAGHGVSRMEGAVTGVGGAVAGTLLGRAARGATTRSGRDWARALTEDALAAGLAVALVRSTMGPGRP</sequence>
<protein>
    <submittedName>
        <fullName evidence="1">Uncharacterized membrane protein</fullName>
    </submittedName>
</protein>
<evidence type="ECO:0000313" key="1">
    <source>
        <dbReference type="EMBL" id="SDD63919.1"/>
    </source>
</evidence>
<organism evidence="1 2">
    <name type="scientific">Belnapia rosea</name>
    <dbReference type="NCBI Taxonomy" id="938405"/>
    <lineage>
        <taxon>Bacteria</taxon>
        <taxon>Pseudomonadati</taxon>
        <taxon>Pseudomonadota</taxon>
        <taxon>Alphaproteobacteria</taxon>
        <taxon>Acetobacterales</taxon>
        <taxon>Roseomonadaceae</taxon>
        <taxon>Belnapia</taxon>
    </lineage>
</organism>
<reference evidence="1 2" key="1">
    <citation type="submission" date="2016-10" db="EMBL/GenBank/DDBJ databases">
        <authorList>
            <person name="de Groot N.N."/>
        </authorList>
    </citation>
    <scope>NUCLEOTIDE SEQUENCE [LARGE SCALE GENOMIC DNA]</scope>
    <source>
        <strain evidence="1 2">CPCC 100156</strain>
    </source>
</reference>
<dbReference type="EMBL" id="FMZX01000010">
    <property type="protein sequence ID" value="SDD63919.1"/>
    <property type="molecule type" value="Genomic_DNA"/>
</dbReference>
<gene>
    <name evidence="1" type="ORF">SAMN04487779_1010156</name>
</gene>
<dbReference type="RefSeq" id="WP_218127340.1">
    <property type="nucleotide sequence ID" value="NZ_FMXZ01000002.1"/>
</dbReference>
<evidence type="ECO:0000313" key="2">
    <source>
        <dbReference type="Proteomes" id="UP000198925"/>
    </source>
</evidence>
<keyword evidence="2" id="KW-1185">Reference proteome</keyword>
<dbReference type="Proteomes" id="UP000198925">
    <property type="component" value="Unassembled WGS sequence"/>
</dbReference>
<dbReference type="AlphaFoldDB" id="A0A1G6WDQ0"/>